<organism evidence="1 2">
    <name type="scientific">Taklimakanibacter albus</name>
    <dbReference type="NCBI Taxonomy" id="2800327"/>
    <lineage>
        <taxon>Bacteria</taxon>
        <taxon>Pseudomonadati</taxon>
        <taxon>Pseudomonadota</taxon>
        <taxon>Alphaproteobacteria</taxon>
        <taxon>Hyphomicrobiales</taxon>
        <taxon>Aestuariivirgaceae</taxon>
        <taxon>Taklimakanibacter</taxon>
    </lineage>
</organism>
<reference evidence="1" key="1">
    <citation type="submission" date="2021-01" db="EMBL/GenBank/DDBJ databases">
        <authorList>
            <person name="Sun Q."/>
        </authorList>
    </citation>
    <scope>NUCLEOTIDE SEQUENCE</scope>
    <source>
        <strain evidence="1">YIM B02566</strain>
    </source>
</reference>
<dbReference type="EMBL" id="JAENHL010000006">
    <property type="protein sequence ID" value="MBK1865764.1"/>
    <property type="molecule type" value="Genomic_DNA"/>
</dbReference>
<evidence type="ECO:0000313" key="2">
    <source>
        <dbReference type="Proteomes" id="UP000616151"/>
    </source>
</evidence>
<gene>
    <name evidence="1" type="ORF">JHL16_05325</name>
</gene>
<name>A0ACC5QZC8_9HYPH</name>
<proteinExistence type="predicted"/>
<sequence length="365" mass="39339">MDARSGAGGSRARRHDSPPGSHGSPRGDHRGSPKQRPERGDAFYGALDLGTNNCRLLIAAPNPQGFGVVDAFSRIVRLGEGLTASGALSEAAMKRTVEALRICANKLTWHRVVHRRLVATEACRMAANGAEFIARVKDEVGLELEIIGREMEAKLAAVGAEPLMEEGAADALVFDIGGGSTELMWLDNRNGRPEIAAWVSLAAGVVTVSERFGGIEVDARNYTAMREYLRPMIGEFAERVRRGMGGALPAHLLGTSGTVTTIAGVQLGLRRYDRARVDGCWLAREEIARVCLELQAMSYAERMDNACIGRDRADLVLAGCAILEEICHAFPTPRVRVADRGLREGILTLMMKTDGTYGTDPGSLK</sequence>
<keyword evidence="2" id="KW-1185">Reference proteome</keyword>
<protein>
    <submittedName>
        <fullName evidence="1">Ppx/GppA family phosphatase</fullName>
    </submittedName>
</protein>
<dbReference type="Proteomes" id="UP000616151">
    <property type="component" value="Unassembled WGS sequence"/>
</dbReference>
<comment type="caution">
    <text evidence="1">The sequence shown here is derived from an EMBL/GenBank/DDBJ whole genome shotgun (WGS) entry which is preliminary data.</text>
</comment>
<accession>A0ACC5QZC8</accession>
<evidence type="ECO:0000313" key="1">
    <source>
        <dbReference type="EMBL" id="MBK1865764.1"/>
    </source>
</evidence>